<reference evidence="2" key="1">
    <citation type="submission" date="2018-11" db="EMBL/GenBank/DDBJ databases">
        <authorList>
            <consortium name="Pathogen Informatics"/>
        </authorList>
    </citation>
    <scope>NUCLEOTIDE SEQUENCE</scope>
</reference>
<feature type="compositionally biased region" description="Basic and acidic residues" evidence="1">
    <location>
        <begin position="354"/>
        <end position="368"/>
    </location>
</feature>
<organism evidence="2 3">
    <name type="scientific">Protopolystoma xenopodis</name>
    <dbReference type="NCBI Taxonomy" id="117903"/>
    <lineage>
        <taxon>Eukaryota</taxon>
        <taxon>Metazoa</taxon>
        <taxon>Spiralia</taxon>
        <taxon>Lophotrochozoa</taxon>
        <taxon>Platyhelminthes</taxon>
        <taxon>Monogenea</taxon>
        <taxon>Polyopisthocotylea</taxon>
        <taxon>Polystomatidea</taxon>
        <taxon>Polystomatidae</taxon>
        <taxon>Protopolystoma</taxon>
    </lineage>
</organism>
<evidence type="ECO:0000313" key="2">
    <source>
        <dbReference type="EMBL" id="VEL13280.1"/>
    </source>
</evidence>
<gene>
    <name evidence="2" type="ORF">PXEA_LOCUS6720</name>
</gene>
<feature type="compositionally biased region" description="Acidic residues" evidence="1">
    <location>
        <begin position="312"/>
        <end position="353"/>
    </location>
</feature>
<keyword evidence="3" id="KW-1185">Reference proteome</keyword>
<evidence type="ECO:0000256" key="1">
    <source>
        <dbReference type="SAM" id="MobiDB-lite"/>
    </source>
</evidence>
<feature type="compositionally biased region" description="Low complexity" evidence="1">
    <location>
        <begin position="73"/>
        <end position="82"/>
    </location>
</feature>
<feature type="region of interest" description="Disordered" evidence="1">
    <location>
        <begin position="284"/>
        <end position="369"/>
    </location>
</feature>
<dbReference type="AlphaFoldDB" id="A0A3S5BQ84"/>
<proteinExistence type="predicted"/>
<feature type="region of interest" description="Disordered" evidence="1">
    <location>
        <begin position="35"/>
        <end position="201"/>
    </location>
</feature>
<accession>A0A3S5BQ84</accession>
<comment type="caution">
    <text evidence="2">The sequence shown here is derived from an EMBL/GenBank/DDBJ whole genome shotgun (WGS) entry which is preliminary data.</text>
</comment>
<protein>
    <submittedName>
        <fullName evidence="2">Uncharacterized protein</fullName>
    </submittedName>
</protein>
<dbReference type="Proteomes" id="UP000784294">
    <property type="component" value="Unassembled WGS sequence"/>
</dbReference>
<feature type="compositionally biased region" description="Low complexity" evidence="1">
    <location>
        <begin position="160"/>
        <end position="171"/>
    </location>
</feature>
<dbReference type="EMBL" id="CAAALY010017296">
    <property type="protein sequence ID" value="VEL13280.1"/>
    <property type="molecule type" value="Genomic_DNA"/>
</dbReference>
<feature type="compositionally biased region" description="Basic residues" evidence="1">
    <location>
        <begin position="289"/>
        <end position="299"/>
    </location>
</feature>
<sequence length="459" mass="50518">MDLPLARAIQLRWAEIDVARLVDAQLDREAAARLTETDSVEAEEMREPHKDSILEDNQNGIQQSDDEEGDDATTNTTTTTGTSIKTARSETDAASNSSPLDMKNQGIYQDSSEATSGAESENQNGLDRRGYRPNRGRKQRSRQRRFNNKVSRKETKVAGRRGASARVSSSGPIAARTHQLVGRSGAGARKRSKKGTNTIGDGSAEARNILLATRRLPPKLSPADLTIVGKILKEEPILNQIPSHVARMSKYLSLQLGRTCKYSLYDFLIPASALAKPGTYRGAATVKTNGKRGGRRGGKRSLANGASGAMDAGEETDQGEEEEEEGDEEEADEAECEGEEADAEEEGDVDVEEREDRGEEDSKNEKNRSVATMVFNETTLAINADVIKPEHSVSHEKLYSKVSLIPFFISNKLNYAENLVFEESLNRLMLEYLSFRLKGQMKGIRKLASPETRRIALEL</sequence>
<feature type="compositionally biased region" description="Basic residues" evidence="1">
    <location>
        <begin position="131"/>
        <end position="147"/>
    </location>
</feature>
<feature type="compositionally biased region" description="Basic and acidic residues" evidence="1">
    <location>
        <begin position="43"/>
        <end position="53"/>
    </location>
</feature>
<name>A0A3S5BQ84_9PLAT</name>
<feature type="compositionally biased region" description="Polar residues" evidence="1">
    <location>
        <begin position="106"/>
        <end position="125"/>
    </location>
</feature>
<evidence type="ECO:0000313" key="3">
    <source>
        <dbReference type="Proteomes" id="UP000784294"/>
    </source>
</evidence>